<dbReference type="EMBL" id="BKCJ010256536">
    <property type="protein sequence ID" value="GEZ24529.1"/>
    <property type="molecule type" value="Genomic_DNA"/>
</dbReference>
<evidence type="ECO:0008006" key="3">
    <source>
        <dbReference type="Google" id="ProtNLM"/>
    </source>
</evidence>
<reference evidence="2" key="1">
    <citation type="journal article" date="2019" name="Sci. Rep.">
        <title>Draft genome of Tanacetum cinerariifolium, the natural source of mosquito coil.</title>
        <authorList>
            <person name="Yamashiro T."/>
            <person name="Shiraishi A."/>
            <person name="Satake H."/>
            <person name="Nakayama K."/>
        </authorList>
    </citation>
    <scope>NUCLEOTIDE SEQUENCE</scope>
</reference>
<dbReference type="AlphaFoldDB" id="A0A699I5M1"/>
<feature type="region of interest" description="Disordered" evidence="1">
    <location>
        <begin position="24"/>
        <end position="105"/>
    </location>
</feature>
<feature type="compositionally biased region" description="Gly residues" evidence="1">
    <location>
        <begin position="199"/>
        <end position="219"/>
    </location>
</feature>
<accession>A0A699I5M1</accession>
<protein>
    <recommendedName>
        <fullName evidence="3">Reverse transcriptase domain-containing protein</fullName>
    </recommendedName>
</protein>
<evidence type="ECO:0000313" key="2">
    <source>
        <dbReference type="EMBL" id="GEZ24529.1"/>
    </source>
</evidence>
<comment type="caution">
    <text evidence="2">The sequence shown here is derived from an EMBL/GenBank/DDBJ whole genome shotgun (WGS) entry which is preliminary data.</text>
</comment>
<sequence length="280" mass="29889">MAQPPSPDHTADILEVEPVQLEIAPAAPELAPQSPNHVFNFPNGNPEEEDGPKEDPKEESEKELEEQEPKEMEMDDAELIFLYDAPGSPCPPASKSEYEPKDETAATVGTITQLPSTGRRFPSSIHVRGGSSSTALIAYDLEDLVSSYMRKDIDSLDGKEMIQVGAVREERPSEAVDVLATFGETPPSEPRGSPRARGPIGGARGPAGGARGPAGGAGGPAAAPAVRECAFASFMKCNPTLFHGTKGVVELCRWFKNMEMVFSTEGKNVKFATATYMVVS</sequence>
<proteinExistence type="predicted"/>
<feature type="region of interest" description="Disordered" evidence="1">
    <location>
        <begin position="182"/>
        <end position="219"/>
    </location>
</feature>
<gene>
    <name evidence="2" type="ORF">Tci_496502</name>
</gene>
<name>A0A699I5M1_TANCI</name>
<organism evidence="2">
    <name type="scientific">Tanacetum cinerariifolium</name>
    <name type="common">Dalmatian daisy</name>
    <name type="synonym">Chrysanthemum cinerariifolium</name>
    <dbReference type="NCBI Taxonomy" id="118510"/>
    <lineage>
        <taxon>Eukaryota</taxon>
        <taxon>Viridiplantae</taxon>
        <taxon>Streptophyta</taxon>
        <taxon>Embryophyta</taxon>
        <taxon>Tracheophyta</taxon>
        <taxon>Spermatophyta</taxon>
        <taxon>Magnoliopsida</taxon>
        <taxon>eudicotyledons</taxon>
        <taxon>Gunneridae</taxon>
        <taxon>Pentapetalae</taxon>
        <taxon>asterids</taxon>
        <taxon>campanulids</taxon>
        <taxon>Asterales</taxon>
        <taxon>Asteraceae</taxon>
        <taxon>Asteroideae</taxon>
        <taxon>Anthemideae</taxon>
        <taxon>Anthemidinae</taxon>
        <taxon>Tanacetum</taxon>
    </lineage>
</organism>
<evidence type="ECO:0000256" key="1">
    <source>
        <dbReference type="SAM" id="MobiDB-lite"/>
    </source>
</evidence>